<evidence type="ECO:0000313" key="1">
    <source>
        <dbReference type="EMBL" id="CAG7786399.1"/>
    </source>
</evidence>
<gene>
    <name evidence="1" type="ORF">AFUS01_LOCUS24968</name>
</gene>
<sequence>LANEDFTEECTASKEQMKIKVKTFDTDRQVDRESKIISINCIHSLAF</sequence>
<feature type="non-terminal residue" evidence="1">
    <location>
        <position position="1"/>
    </location>
</feature>
<dbReference type="AlphaFoldDB" id="A0A8J2KJS4"/>
<dbReference type="Proteomes" id="UP000708208">
    <property type="component" value="Unassembled WGS sequence"/>
</dbReference>
<organism evidence="1 2">
    <name type="scientific">Allacma fusca</name>
    <dbReference type="NCBI Taxonomy" id="39272"/>
    <lineage>
        <taxon>Eukaryota</taxon>
        <taxon>Metazoa</taxon>
        <taxon>Ecdysozoa</taxon>
        <taxon>Arthropoda</taxon>
        <taxon>Hexapoda</taxon>
        <taxon>Collembola</taxon>
        <taxon>Symphypleona</taxon>
        <taxon>Sminthuridae</taxon>
        <taxon>Allacma</taxon>
    </lineage>
</organism>
<proteinExistence type="predicted"/>
<protein>
    <submittedName>
        <fullName evidence="1">Uncharacterized protein</fullName>
    </submittedName>
</protein>
<evidence type="ECO:0000313" key="2">
    <source>
        <dbReference type="Proteomes" id="UP000708208"/>
    </source>
</evidence>
<reference evidence="1" key="1">
    <citation type="submission" date="2021-06" db="EMBL/GenBank/DDBJ databases">
        <authorList>
            <person name="Hodson N. C."/>
            <person name="Mongue J. A."/>
            <person name="Jaron S. K."/>
        </authorList>
    </citation>
    <scope>NUCLEOTIDE SEQUENCE</scope>
</reference>
<dbReference type="EMBL" id="CAJVCH010317159">
    <property type="protein sequence ID" value="CAG7786399.1"/>
    <property type="molecule type" value="Genomic_DNA"/>
</dbReference>
<comment type="caution">
    <text evidence="1">The sequence shown here is derived from an EMBL/GenBank/DDBJ whole genome shotgun (WGS) entry which is preliminary data.</text>
</comment>
<accession>A0A8J2KJS4</accession>
<name>A0A8J2KJS4_9HEXA</name>
<keyword evidence="2" id="KW-1185">Reference proteome</keyword>